<dbReference type="GO" id="GO:0006897">
    <property type="term" value="P:endocytosis"/>
    <property type="evidence" value="ECO:0007669"/>
    <property type="project" value="TreeGrafter"/>
</dbReference>
<feature type="compositionally biased region" description="Polar residues" evidence="1">
    <location>
        <begin position="373"/>
        <end position="391"/>
    </location>
</feature>
<dbReference type="GO" id="GO:0005768">
    <property type="term" value="C:endosome"/>
    <property type="evidence" value="ECO:0007669"/>
    <property type="project" value="TreeGrafter"/>
</dbReference>
<accession>A0A1E3P592</accession>
<proteinExistence type="predicted"/>
<dbReference type="GO" id="GO:0005886">
    <property type="term" value="C:plasma membrane"/>
    <property type="evidence" value="ECO:0007669"/>
    <property type="project" value="TreeGrafter"/>
</dbReference>
<feature type="region of interest" description="Disordered" evidence="1">
    <location>
        <begin position="277"/>
        <end position="408"/>
    </location>
</feature>
<dbReference type="RefSeq" id="XP_019039843.1">
    <property type="nucleotide sequence ID" value="XM_019185471.1"/>
</dbReference>
<feature type="domain" description="ENTH" evidence="2">
    <location>
        <begin position="27"/>
        <end position="195"/>
    </location>
</feature>
<dbReference type="InterPro" id="IPR013809">
    <property type="entry name" value="ENTH"/>
</dbReference>
<feature type="compositionally biased region" description="Basic and acidic residues" evidence="1">
    <location>
        <begin position="394"/>
        <end position="404"/>
    </location>
</feature>
<dbReference type="OrthoDB" id="4033880at2759"/>
<dbReference type="SMART" id="SM00273">
    <property type="entry name" value="ENTH"/>
    <property type="match status" value="1"/>
</dbReference>
<sequence>MNSLNNKMNNFSIYDVRKVARSAQNSIFQSNSSPIELMIRKSTNTDSWGPSTKQLEEISNQLVFESDIEGVFDIIFNRISEYLGATNKFIKKKQSFYNKAVHYVNSGNEWRIISKSLKLLEFLILHSGGDDAIQIIQGYKGLLKKVLDAYEYEGSISEIVTTLELERKEHGKVITKQVQEILKLLEDKNYRDKECAKALKTSNLESVGNNAIVFKNRNGDDDLMMRGNYKSKDMDSSKVQNSNAKDEIRNQLGHIIYTRKKLPGQYSGDFSGEQLYDDFDDNDGYQPYDDTYHDVDVGEKVNKGFKDEVDDKEEEDDWGDFEQDDDEDDEFGDFQPTPKTPQIDEFKPKSKDHESLLLSFDDEPNTPTNPPTSSAFDSFLTTLNSPDTSKQSTKKIDTSTKPKNGDTFADLFQTAKNVH</sequence>
<dbReference type="GO" id="GO:0007015">
    <property type="term" value="P:actin filament organization"/>
    <property type="evidence" value="ECO:0007669"/>
    <property type="project" value="TreeGrafter"/>
</dbReference>
<dbReference type="Proteomes" id="UP000094112">
    <property type="component" value="Unassembled WGS sequence"/>
</dbReference>
<keyword evidence="4" id="KW-1185">Reference proteome</keyword>
<dbReference type="Gene3D" id="1.25.40.90">
    <property type="match status" value="1"/>
</dbReference>
<evidence type="ECO:0000256" key="1">
    <source>
        <dbReference type="SAM" id="MobiDB-lite"/>
    </source>
</evidence>
<evidence type="ECO:0000313" key="3">
    <source>
        <dbReference type="EMBL" id="ODQ60636.1"/>
    </source>
</evidence>
<dbReference type="EMBL" id="KV454209">
    <property type="protein sequence ID" value="ODQ60636.1"/>
    <property type="molecule type" value="Genomic_DNA"/>
</dbReference>
<feature type="compositionally biased region" description="Acidic residues" evidence="1">
    <location>
        <begin position="310"/>
        <end position="332"/>
    </location>
</feature>
<evidence type="ECO:0000259" key="2">
    <source>
        <dbReference type="PROSITE" id="PS50942"/>
    </source>
</evidence>
<organism evidence="3 4">
    <name type="scientific">Wickerhamomyces anomalus (strain ATCC 58044 / CBS 1984 / NCYC 433 / NRRL Y-366-8)</name>
    <name type="common">Yeast</name>
    <name type="synonym">Hansenula anomala</name>
    <dbReference type="NCBI Taxonomy" id="683960"/>
    <lineage>
        <taxon>Eukaryota</taxon>
        <taxon>Fungi</taxon>
        <taxon>Dikarya</taxon>
        <taxon>Ascomycota</taxon>
        <taxon>Saccharomycotina</taxon>
        <taxon>Saccharomycetes</taxon>
        <taxon>Phaffomycetales</taxon>
        <taxon>Wickerhamomycetaceae</taxon>
        <taxon>Wickerhamomyces</taxon>
    </lineage>
</organism>
<dbReference type="Pfam" id="PF01417">
    <property type="entry name" value="ENTH"/>
    <property type="match status" value="1"/>
</dbReference>
<reference evidence="3 4" key="1">
    <citation type="journal article" date="2016" name="Proc. Natl. Acad. Sci. U.S.A.">
        <title>Comparative genomics of biotechnologically important yeasts.</title>
        <authorList>
            <person name="Riley R."/>
            <person name="Haridas S."/>
            <person name="Wolfe K.H."/>
            <person name="Lopes M.R."/>
            <person name="Hittinger C.T."/>
            <person name="Goeker M."/>
            <person name="Salamov A.A."/>
            <person name="Wisecaver J.H."/>
            <person name="Long T.M."/>
            <person name="Calvey C.H."/>
            <person name="Aerts A.L."/>
            <person name="Barry K.W."/>
            <person name="Choi C."/>
            <person name="Clum A."/>
            <person name="Coughlan A.Y."/>
            <person name="Deshpande S."/>
            <person name="Douglass A.P."/>
            <person name="Hanson S.J."/>
            <person name="Klenk H.-P."/>
            <person name="LaButti K.M."/>
            <person name="Lapidus A."/>
            <person name="Lindquist E.A."/>
            <person name="Lipzen A.M."/>
            <person name="Meier-Kolthoff J.P."/>
            <person name="Ohm R.A."/>
            <person name="Otillar R.P."/>
            <person name="Pangilinan J.L."/>
            <person name="Peng Y."/>
            <person name="Rokas A."/>
            <person name="Rosa C.A."/>
            <person name="Scheuner C."/>
            <person name="Sibirny A.A."/>
            <person name="Slot J.C."/>
            <person name="Stielow J.B."/>
            <person name="Sun H."/>
            <person name="Kurtzman C.P."/>
            <person name="Blackwell M."/>
            <person name="Grigoriev I.V."/>
            <person name="Jeffries T.W."/>
        </authorList>
    </citation>
    <scope>NUCLEOTIDE SEQUENCE [LARGE SCALE GENOMIC DNA]</scope>
    <source>
        <strain evidence="4">ATCC 58044 / CBS 1984 / NCYC 433 / NRRL Y-366-8</strain>
    </source>
</reference>
<dbReference type="SUPFAM" id="SSF48464">
    <property type="entry name" value="ENTH/VHS domain"/>
    <property type="match status" value="1"/>
</dbReference>
<protein>
    <recommendedName>
        <fullName evidence="2">ENTH domain-containing protein</fullName>
    </recommendedName>
</protein>
<gene>
    <name evidence="3" type="ORF">WICANDRAFT_82998</name>
</gene>
<dbReference type="GO" id="GO:0005543">
    <property type="term" value="F:phospholipid binding"/>
    <property type="evidence" value="ECO:0007669"/>
    <property type="project" value="TreeGrafter"/>
</dbReference>
<dbReference type="GO" id="GO:0030125">
    <property type="term" value="C:clathrin vesicle coat"/>
    <property type="evidence" value="ECO:0007669"/>
    <property type="project" value="TreeGrafter"/>
</dbReference>
<dbReference type="STRING" id="683960.A0A1E3P592"/>
<dbReference type="PANTHER" id="PTHR12276">
    <property type="entry name" value="EPSIN/ENT-RELATED"/>
    <property type="match status" value="1"/>
</dbReference>
<feature type="compositionally biased region" description="Basic and acidic residues" evidence="1">
    <location>
        <begin position="290"/>
        <end position="309"/>
    </location>
</feature>
<dbReference type="AlphaFoldDB" id="A0A1E3P592"/>
<dbReference type="InterPro" id="IPR008942">
    <property type="entry name" value="ENTH_VHS"/>
</dbReference>
<dbReference type="PANTHER" id="PTHR12276:SF5">
    <property type="entry name" value="EPSIN-5"/>
    <property type="match status" value="1"/>
</dbReference>
<evidence type="ECO:0000313" key="4">
    <source>
        <dbReference type="Proteomes" id="UP000094112"/>
    </source>
</evidence>
<feature type="compositionally biased region" description="Basic and acidic residues" evidence="1">
    <location>
        <begin position="342"/>
        <end position="355"/>
    </location>
</feature>
<dbReference type="GeneID" id="30202717"/>
<dbReference type="PROSITE" id="PS50942">
    <property type="entry name" value="ENTH"/>
    <property type="match status" value="1"/>
</dbReference>
<dbReference type="GO" id="GO:0030276">
    <property type="term" value="F:clathrin binding"/>
    <property type="evidence" value="ECO:0007669"/>
    <property type="project" value="TreeGrafter"/>
</dbReference>
<name>A0A1E3P592_WICAA</name>